<proteinExistence type="inferred from homology"/>
<dbReference type="GO" id="GO:0046983">
    <property type="term" value="F:protein dimerization activity"/>
    <property type="evidence" value="ECO:0007669"/>
    <property type="project" value="UniProtKB-UniRule"/>
</dbReference>
<keyword evidence="2 6" id="KW-0547">Nucleotide-binding</keyword>
<dbReference type="GO" id="GO:0016887">
    <property type="term" value="F:ATP hydrolysis activity"/>
    <property type="evidence" value="ECO:0007669"/>
    <property type="project" value="InterPro"/>
</dbReference>
<dbReference type="InterPro" id="IPR050052">
    <property type="entry name" value="ATP-dep_Clp_protease_ClpX"/>
</dbReference>
<evidence type="ECO:0000313" key="11">
    <source>
        <dbReference type="Proteomes" id="UP000000844"/>
    </source>
</evidence>
<reference evidence="10 11" key="1">
    <citation type="journal article" date="2009" name="Stand. Genomic Sci.">
        <title>Complete genome sequence of Stackebrandtia nassauensis type strain (LLR-40K-21).</title>
        <authorList>
            <person name="Munk C."/>
            <person name="Lapidus A."/>
            <person name="Copeland A."/>
            <person name="Jando M."/>
            <person name="Mayilraj S."/>
            <person name="Glavina Del Rio T."/>
            <person name="Nolan M."/>
            <person name="Chen F."/>
            <person name="Lucas S."/>
            <person name="Tice H."/>
            <person name="Cheng J.F."/>
            <person name="Han C."/>
            <person name="Detter J.C."/>
            <person name="Bruce D."/>
            <person name="Goodwin L."/>
            <person name="Chain P."/>
            <person name="Pitluck S."/>
            <person name="Goker M."/>
            <person name="Ovchinikova G."/>
            <person name="Pati A."/>
            <person name="Ivanova N."/>
            <person name="Mavromatis K."/>
            <person name="Chen A."/>
            <person name="Palaniappan K."/>
            <person name="Land M."/>
            <person name="Hauser L."/>
            <person name="Chang Y.J."/>
            <person name="Jeffries C.D."/>
            <person name="Bristow J."/>
            <person name="Eisen J.A."/>
            <person name="Markowitz V."/>
            <person name="Hugenholtz P."/>
            <person name="Kyrpides N.C."/>
            <person name="Klenk H.P."/>
        </authorList>
    </citation>
    <scope>NUCLEOTIDE SEQUENCE [LARGE SCALE GENOMIC DNA]</scope>
    <source>
        <strain evidence="11">DSM 44728 / CIP 108903 / NRRL B-16338 / NBRC 102104 / LLR-40K-21</strain>
    </source>
</reference>
<dbReference type="InterPro" id="IPR038366">
    <property type="entry name" value="Znf_CppX_C4_sf"/>
</dbReference>
<dbReference type="STRING" id="446470.Snas_1372"/>
<evidence type="ECO:0000259" key="9">
    <source>
        <dbReference type="PROSITE" id="PS51902"/>
    </source>
</evidence>
<dbReference type="InterPro" id="IPR059188">
    <property type="entry name" value="Znf_CLPX-like"/>
</dbReference>
<dbReference type="NCBIfam" id="TIGR00382">
    <property type="entry name" value="clpX"/>
    <property type="match status" value="1"/>
</dbReference>
<feature type="binding site" evidence="6 7">
    <location>
        <position position="35"/>
    </location>
    <ligand>
        <name>Zn(2+)</name>
        <dbReference type="ChEBI" id="CHEBI:29105"/>
    </ligand>
</feature>
<dbReference type="InterPro" id="IPR003959">
    <property type="entry name" value="ATPase_AAA_core"/>
</dbReference>
<dbReference type="GO" id="GO:0051603">
    <property type="term" value="P:proteolysis involved in protein catabolic process"/>
    <property type="evidence" value="ECO:0007669"/>
    <property type="project" value="TreeGrafter"/>
</dbReference>
<dbReference type="GO" id="GO:0051301">
    <property type="term" value="P:cell division"/>
    <property type="evidence" value="ECO:0007669"/>
    <property type="project" value="TreeGrafter"/>
</dbReference>
<dbReference type="GO" id="GO:0008270">
    <property type="term" value="F:zinc ion binding"/>
    <property type="evidence" value="ECO:0007669"/>
    <property type="project" value="UniProtKB-UniRule"/>
</dbReference>
<feature type="region of interest" description="Disordered" evidence="8">
    <location>
        <begin position="412"/>
        <end position="567"/>
    </location>
</feature>
<keyword evidence="10" id="KW-0645">Protease</keyword>
<sequence>MAPRLGDSDILKCSFCGKTQRQVKKLIAGHGVYICDECVDLCNEIIEEELAETAASAWRELPRPKEICEFLDEYVVGQEDAKRALAVAVYNHYKRVQVEAVAGKPRPASEPVELSKSNILMIGPTGSGKTHLAQTLARMLNVPFAIADATALTEAGYVGEDVENILLKLIVAADYDIKRAETGIIYIDEIDKAGRKSESRSITRDVSGEGVQQALLKILEGTVASVPPQGGRKHPHQDFLQIDTTNILFICGGSFSGLEEIVERRKGANGVGFTAKLRIRGEENPEDNLADAMPEDLLEFGLIPEFIGRVPIMTAVRQLDREALIKILTEPRNALIKQYQRLLELDGVELVFEDDALEPIVDLALLRGTGARGLRAIMEEVLQPVMYEIPSHADKVARVVITGDVVRKNVNPTLVPRTATTRQTRSLRRKKSALAARARRHRSSRTSHVTDAATRRSFVVSSPHPRNRHGGGNHEPASHRRDHHATVDRRHRATPDLTGLAHGAGRGRRGRCRHRLRRVHPRQQRDPGPGPRRLALPGAGQGLPGAGAVRRRVGHRRTRRVRPHRNR</sequence>
<feature type="binding site" evidence="6 7">
    <location>
        <position position="16"/>
    </location>
    <ligand>
        <name>Zn(2+)</name>
        <dbReference type="ChEBI" id="CHEBI:29105"/>
    </ligand>
</feature>
<name>D3PV26_STANL</name>
<dbReference type="Gene3D" id="6.20.220.10">
    <property type="entry name" value="ClpX chaperone, C4-type zinc finger domain"/>
    <property type="match status" value="1"/>
</dbReference>
<evidence type="ECO:0000256" key="5">
    <source>
        <dbReference type="ARBA" id="ARBA00023186"/>
    </source>
</evidence>
<dbReference type="CDD" id="cd19497">
    <property type="entry name" value="RecA-like_ClpX"/>
    <property type="match status" value="1"/>
</dbReference>
<dbReference type="HAMAP" id="MF_00175">
    <property type="entry name" value="ClpX"/>
    <property type="match status" value="1"/>
</dbReference>
<comment type="subunit">
    <text evidence="6">Component of the ClpX-ClpP complex. Forms a hexameric ring that, in the presence of ATP, binds to fourteen ClpP subunits assembled into a disk-like structure with a central cavity, resembling the structure of eukaryotic proteasomes.</text>
</comment>
<keyword evidence="1 6" id="KW-0479">Metal-binding</keyword>
<dbReference type="FunFam" id="1.10.8.60:FF:000002">
    <property type="entry name" value="ATP-dependent Clp protease ATP-binding subunit ClpX"/>
    <property type="match status" value="1"/>
</dbReference>
<dbReference type="InterPro" id="IPR003593">
    <property type="entry name" value="AAA+_ATPase"/>
</dbReference>
<dbReference type="PANTHER" id="PTHR48102:SF7">
    <property type="entry name" value="ATP-DEPENDENT CLP PROTEASE ATP-BINDING SUBUNIT CLPX-LIKE, MITOCHONDRIAL"/>
    <property type="match status" value="1"/>
</dbReference>
<dbReference type="SMART" id="SM00994">
    <property type="entry name" value="zf-C4_ClpX"/>
    <property type="match status" value="1"/>
</dbReference>
<keyword evidence="4 6" id="KW-0067">ATP-binding</keyword>
<keyword evidence="10" id="KW-0378">Hydrolase</keyword>
<dbReference type="FunFam" id="3.40.50.300:FF:000005">
    <property type="entry name" value="ATP-dependent Clp protease ATP-binding subunit ClpX"/>
    <property type="match status" value="1"/>
</dbReference>
<evidence type="ECO:0000256" key="3">
    <source>
        <dbReference type="ARBA" id="ARBA00022833"/>
    </source>
</evidence>
<comment type="similarity">
    <text evidence="6 7">Belongs to the ClpX chaperone family.</text>
</comment>
<organism evidence="10 11">
    <name type="scientific">Stackebrandtia nassauensis (strain DSM 44728 / CIP 108903 / NRRL B-16338 / NBRC 102104 / LLR-40K-21)</name>
    <dbReference type="NCBI Taxonomy" id="446470"/>
    <lineage>
        <taxon>Bacteria</taxon>
        <taxon>Bacillati</taxon>
        <taxon>Actinomycetota</taxon>
        <taxon>Actinomycetes</taxon>
        <taxon>Glycomycetales</taxon>
        <taxon>Glycomycetaceae</taxon>
        <taxon>Stackebrandtia</taxon>
    </lineage>
</organism>
<feature type="binding site" evidence="6 7">
    <location>
        <position position="38"/>
    </location>
    <ligand>
        <name>Zn(2+)</name>
        <dbReference type="ChEBI" id="CHEBI:29105"/>
    </ligand>
</feature>
<evidence type="ECO:0000313" key="10">
    <source>
        <dbReference type="EMBL" id="ADD41079.1"/>
    </source>
</evidence>
<dbReference type="EMBL" id="CP001778">
    <property type="protein sequence ID" value="ADD41079.1"/>
    <property type="molecule type" value="Genomic_DNA"/>
</dbReference>
<evidence type="ECO:0000256" key="1">
    <source>
        <dbReference type="ARBA" id="ARBA00022723"/>
    </source>
</evidence>
<feature type="compositionally biased region" description="Basic residues" evidence="8">
    <location>
        <begin position="549"/>
        <end position="567"/>
    </location>
</feature>
<dbReference type="InterPro" id="IPR046425">
    <property type="entry name" value="ClpX_bact"/>
</dbReference>
<comment type="caution">
    <text evidence="6">Lacks conserved residue(s) required for the propagation of feature annotation.</text>
</comment>
<feature type="compositionally biased region" description="Basic and acidic residues" evidence="8">
    <location>
        <begin position="476"/>
        <end position="488"/>
    </location>
</feature>
<feature type="binding site" evidence="6 7">
    <location>
        <position position="13"/>
    </location>
    <ligand>
        <name>Zn(2+)</name>
        <dbReference type="ChEBI" id="CHEBI:29105"/>
    </ligand>
</feature>
<dbReference type="PANTHER" id="PTHR48102">
    <property type="entry name" value="ATP-DEPENDENT CLP PROTEASE ATP-BINDING SUBUNIT CLPX-LIKE, MITOCHONDRIAL-RELATED"/>
    <property type="match status" value="1"/>
</dbReference>
<dbReference type="PROSITE" id="PS51902">
    <property type="entry name" value="CLPX_ZB"/>
    <property type="match status" value="1"/>
</dbReference>
<dbReference type="AlphaFoldDB" id="D3PV26"/>
<dbReference type="eggNOG" id="COG1219">
    <property type="taxonomic scope" value="Bacteria"/>
</dbReference>
<dbReference type="OrthoDB" id="9804062at2"/>
<dbReference type="Proteomes" id="UP000000844">
    <property type="component" value="Chromosome"/>
</dbReference>
<evidence type="ECO:0000256" key="8">
    <source>
        <dbReference type="SAM" id="MobiDB-lite"/>
    </source>
</evidence>
<feature type="compositionally biased region" description="Basic residues" evidence="8">
    <location>
        <begin position="425"/>
        <end position="445"/>
    </location>
</feature>
<evidence type="ECO:0000256" key="2">
    <source>
        <dbReference type="ARBA" id="ARBA00022741"/>
    </source>
</evidence>
<gene>
    <name evidence="6" type="primary">clpX</name>
    <name evidence="10" type="ordered locus">Snas_1372</name>
</gene>
<evidence type="ECO:0000256" key="4">
    <source>
        <dbReference type="ARBA" id="ARBA00022840"/>
    </source>
</evidence>
<feature type="compositionally biased region" description="Basic residues" evidence="8">
    <location>
        <begin position="505"/>
        <end position="522"/>
    </location>
</feature>
<dbReference type="GO" id="GO:0008233">
    <property type="term" value="F:peptidase activity"/>
    <property type="evidence" value="ECO:0007669"/>
    <property type="project" value="UniProtKB-KW"/>
</dbReference>
<dbReference type="InterPro" id="IPR027417">
    <property type="entry name" value="P-loop_NTPase"/>
</dbReference>
<dbReference type="HOGENOM" id="CLU_014218_8_2_11"/>
<dbReference type="InterPro" id="IPR019489">
    <property type="entry name" value="Clp_ATPase_C"/>
</dbReference>
<dbReference type="SUPFAM" id="SSF57716">
    <property type="entry name" value="Glucocorticoid receptor-like (DNA-binding domain)"/>
    <property type="match status" value="1"/>
</dbReference>
<keyword evidence="5 6" id="KW-0143">Chaperone</keyword>
<accession>D3PV26</accession>
<dbReference type="InterPro" id="IPR010603">
    <property type="entry name" value="Znf_CppX_C4"/>
</dbReference>
<dbReference type="Pfam" id="PF07724">
    <property type="entry name" value="AAA_2"/>
    <property type="match status" value="1"/>
</dbReference>
<dbReference type="SMART" id="SM00382">
    <property type="entry name" value="AAA"/>
    <property type="match status" value="1"/>
</dbReference>
<dbReference type="SMART" id="SM01086">
    <property type="entry name" value="ClpB_D2-small"/>
    <property type="match status" value="1"/>
</dbReference>
<dbReference type="InterPro" id="IPR004487">
    <property type="entry name" value="Clp_protease_ATP-bd_su_ClpX"/>
</dbReference>
<dbReference type="NCBIfam" id="NF003745">
    <property type="entry name" value="PRK05342.1"/>
    <property type="match status" value="1"/>
</dbReference>
<comment type="function">
    <text evidence="6">ATP-dependent specificity component of the Clp protease. It directs the protease to specific substrates. Can perform chaperone functions in the absence of ClpP.</text>
</comment>
<protein>
    <recommendedName>
        <fullName evidence="6">ATP-dependent Clp protease ATP-binding subunit ClpX</fullName>
    </recommendedName>
</protein>
<dbReference type="Gene3D" id="1.10.8.60">
    <property type="match status" value="1"/>
</dbReference>
<evidence type="ECO:0000256" key="6">
    <source>
        <dbReference type="HAMAP-Rule" id="MF_00175"/>
    </source>
</evidence>
<keyword evidence="3 6" id="KW-0862">Zinc</keyword>
<dbReference type="GO" id="GO:0140662">
    <property type="term" value="F:ATP-dependent protein folding chaperone"/>
    <property type="evidence" value="ECO:0007669"/>
    <property type="project" value="InterPro"/>
</dbReference>
<feature type="domain" description="ClpX-type ZB" evidence="9">
    <location>
        <begin position="1"/>
        <end position="54"/>
    </location>
</feature>
<dbReference type="GO" id="GO:0009376">
    <property type="term" value="C:HslUV protease complex"/>
    <property type="evidence" value="ECO:0007669"/>
    <property type="project" value="TreeGrafter"/>
</dbReference>
<dbReference type="Pfam" id="PF06689">
    <property type="entry name" value="zf-C4_ClpX"/>
    <property type="match status" value="1"/>
</dbReference>
<keyword evidence="11" id="KW-1185">Reference proteome</keyword>
<dbReference type="KEGG" id="sna:Snas_1372"/>
<dbReference type="SUPFAM" id="SSF52540">
    <property type="entry name" value="P-loop containing nucleoside triphosphate hydrolases"/>
    <property type="match status" value="1"/>
</dbReference>
<dbReference type="GO" id="GO:0051082">
    <property type="term" value="F:unfolded protein binding"/>
    <property type="evidence" value="ECO:0007669"/>
    <property type="project" value="UniProtKB-UniRule"/>
</dbReference>
<dbReference type="GO" id="GO:0005524">
    <property type="term" value="F:ATP binding"/>
    <property type="evidence" value="ECO:0007669"/>
    <property type="project" value="UniProtKB-UniRule"/>
</dbReference>
<dbReference type="Gene3D" id="3.40.50.300">
    <property type="entry name" value="P-loop containing nucleotide triphosphate hydrolases"/>
    <property type="match status" value="1"/>
</dbReference>
<dbReference type="Pfam" id="PF10431">
    <property type="entry name" value="ClpB_D2-small"/>
    <property type="match status" value="1"/>
</dbReference>
<evidence type="ECO:0000256" key="7">
    <source>
        <dbReference type="PROSITE-ProRule" id="PRU01250"/>
    </source>
</evidence>